<feature type="non-terminal residue" evidence="1">
    <location>
        <position position="66"/>
    </location>
</feature>
<name>A7IT69_ARNEU</name>
<protein>
    <submittedName>
        <fullName evidence="1">WD-repeat protein</fullName>
    </submittedName>
</protein>
<accession>A7IT69</accession>
<reference evidence="1" key="1">
    <citation type="submission" date="2006-03" db="EMBL/GenBank/DDBJ databases">
        <authorList>
            <person name="Singh R.S."/>
            <person name="Kumar S."/>
            <person name="Ahuja P.S."/>
        </authorList>
    </citation>
    <scope>NUCLEOTIDE SEQUENCE</scope>
</reference>
<sequence>VHGGPLPPLCSLNNPKSSEFWSPFASFDWNEVEPKRIGTSRIDRLVRFGILEGGVRLSDSPDKQGE</sequence>
<dbReference type="EMBL" id="DQ453139">
    <property type="protein sequence ID" value="ABE27874.1"/>
    <property type="molecule type" value="mRNA"/>
</dbReference>
<dbReference type="AlphaFoldDB" id="A7IT69"/>
<proteinExistence type="evidence at transcript level"/>
<feature type="non-terminal residue" evidence="1">
    <location>
        <position position="1"/>
    </location>
</feature>
<organism evidence="1">
    <name type="scientific">Arnebia euchroma</name>
    <name type="common">Pink arnebia</name>
    <name type="synonym">Lithospermum euchromon</name>
    <dbReference type="NCBI Taxonomy" id="373122"/>
    <lineage>
        <taxon>Eukaryota</taxon>
        <taxon>Viridiplantae</taxon>
        <taxon>Streptophyta</taxon>
        <taxon>Embryophyta</taxon>
        <taxon>Tracheophyta</taxon>
        <taxon>Spermatophyta</taxon>
        <taxon>Magnoliopsida</taxon>
        <taxon>eudicotyledons</taxon>
        <taxon>Gunneridae</taxon>
        <taxon>Pentapetalae</taxon>
        <taxon>asterids</taxon>
        <taxon>lamiids</taxon>
        <taxon>Boraginales</taxon>
        <taxon>Boraginaceae</taxon>
        <taxon>Boraginoideae</taxon>
        <taxon>Lithospermeae</taxon>
        <taxon>Arnebia</taxon>
    </lineage>
</organism>
<evidence type="ECO:0000313" key="1">
    <source>
        <dbReference type="EMBL" id="ABE27874.1"/>
    </source>
</evidence>